<reference evidence="1" key="1">
    <citation type="submission" date="2021-08" db="EMBL/GenBank/DDBJ databases">
        <authorList>
            <person name="Nwanade C."/>
            <person name="Wang M."/>
            <person name="Masoudi A."/>
            <person name="Yu Z."/>
            <person name="Liu J."/>
        </authorList>
    </citation>
    <scope>NUCLEOTIDE SEQUENCE</scope>
    <source>
        <strain evidence="1">S141</strain>
    </source>
</reference>
<sequence length="304" mass="34203">MIQDEAAFPVLHMIDRMDHRFYREFDPFYFWTVAECVHSAKHASINMVDKGTSELVNDHSLMQRIERSRESYSNYSSYLVRALRYFCSETLMLLLFSEVGNNPFARVASVMRGDKLLSPVRAISKGEVPSGYAVRIGGRPLTFEEWVTFRAFGSPDYLANDHDASLFELVKDEAALVSERGAINAFKHGKAVSFGDGLAMSVADDEGEYQALNEVVEGLNWVDWFEDQKKNLFSISFGTEALGAEQDKKRIFATGLLMDAIVQARRAEIDGEKSVTIQLPAEVPQGSTVKRQKFKISLGSKDKQ</sequence>
<name>A0ABY5WS54_LEICA</name>
<dbReference type="Proteomes" id="UP001058184">
    <property type="component" value="Chromosome"/>
</dbReference>
<keyword evidence="2" id="KW-1185">Reference proteome</keyword>
<dbReference type="EMBL" id="CP081078">
    <property type="protein sequence ID" value="UWQ57142.1"/>
    <property type="molecule type" value="Genomic_DNA"/>
</dbReference>
<organism evidence="1 2">
    <name type="scientific">Leisingera caerulea</name>
    <name type="common">Phaeobacter caeruleus</name>
    <dbReference type="NCBI Taxonomy" id="506591"/>
    <lineage>
        <taxon>Bacteria</taxon>
        <taxon>Pseudomonadati</taxon>
        <taxon>Pseudomonadota</taxon>
        <taxon>Alphaproteobacteria</taxon>
        <taxon>Rhodobacterales</taxon>
        <taxon>Roseobacteraceae</taxon>
        <taxon>Leisingera</taxon>
    </lineage>
</organism>
<evidence type="ECO:0000313" key="1">
    <source>
        <dbReference type="EMBL" id="UWQ57142.1"/>
    </source>
</evidence>
<gene>
    <name evidence="1" type="ORF">K3722_11420</name>
</gene>
<proteinExistence type="predicted"/>
<evidence type="ECO:0000313" key="2">
    <source>
        <dbReference type="Proteomes" id="UP001058184"/>
    </source>
</evidence>
<protein>
    <submittedName>
        <fullName evidence="1">Uncharacterized protein</fullName>
    </submittedName>
</protein>
<dbReference type="RefSeq" id="WP_260000329.1">
    <property type="nucleotide sequence ID" value="NZ_CP081078.1"/>
</dbReference>
<accession>A0ABY5WS54</accession>